<name>A0A921TBK3_9RHOB</name>
<evidence type="ECO:0000313" key="2">
    <source>
        <dbReference type="EMBL" id="KAF0674383.1"/>
    </source>
</evidence>
<reference evidence="2" key="1">
    <citation type="submission" date="2013-03" db="EMBL/GenBank/DDBJ databases">
        <title>Genome Sequence of the Profundibacterium mesophilum strain KAUST100406-0324T from Red Sea, a novel genus in the family Rhodobacteraceae.</title>
        <authorList>
            <person name="Essack M."/>
            <person name="Alam I."/>
            <person name="Lafi F."/>
            <person name="Alawi W."/>
            <person name="Kamanu F."/>
            <person name="Al-Suwailem A."/>
            <person name="Lee O.O."/>
            <person name="Xu Y."/>
            <person name="Bajic V."/>
            <person name="Qian P.-Y."/>
            <person name="Archer J."/>
        </authorList>
    </citation>
    <scope>NUCLEOTIDE SEQUENCE</scope>
    <source>
        <strain evidence="2">KAUST100406-0324</strain>
    </source>
</reference>
<evidence type="ECO:0000313" key="3">
    <source>
        <dbReference type="Proteomes" id="UP000698242"/>
    </source>
</evidence>
<gene>
    <name evidence="2" type="ORF">PMES_03317</name>
</gene>
<feature type="region of interest" description="Disordered" evidence="1">
    <location>
        <begin position="83"/>
        <end position="104"/>
    </location>
</feature>
<dbReference type="Proteomes" id="UP000698242">
    <property type="component" value="Unassembled WGS sequence"/>
</dbReference>
<comment type="caution">
    <text evidence="2">The sequence shown here is derived from an EMBL/GenBank/DDBJ whole genome shotgun (WGS) entry which is preliminary data.</text>
</comment>
<proteinExistence type="predicted"/>
<keyword evidence="3" id="KW-1185">Reference proteome</keyword>
<accession>A0A921TBK3</accession>
<feature type="compositionally biased region" description="Basic and acidic residues" evidence="1">
    <location>
        <begin position="83"/>
        <end position="103"/>
    </location>
</feature>
<evidence type="ECO:0000256" key="1">
    <source>
        <dbReference type="SAM" id="MobiDB-lite"/>
    </source>
</evidence>
<dbReference type="EMBL" id="APKE01000077">
    <property type="protein sequence ID" value="KAF0674383.1"/>
    <property type="molecule type" value="Genomic_DNA"/>
</dbReference>
<organism evidence="2 3">
    <name type="scientific">Profundibacterium mesophilum KAUST100406-0324</name>
    <dbReference type="NCBI Taxonomy" id="1037889"/>
    <lineage>
        <taxon>Bacteria</taxon>
        <taxon>Pseudomonadati</taxon>
        <taxon>Pseudomonadota</taxon>
        <taxon>Alphaproteobacteria</taxon>
        <taxon>Rhodobacterales</taxon>
        <taxon>Roseobacteraceae</taxon>
        <taxon>Profundibacterium</taxon>
    </lineage>
</organism>
<feature type="non-terminal residue" evidence="2">
    <location>
        <position position="1"/>
    </location>
</feature>
<dbReference type="AlphaFoldDB" id="A0A921TBK3"/>
<sequence length="147" mass="16105">HTGTLLVAELGSFTRMTAEKFGLTDRQVRKIVAAGLALSPDDLPRLRAAPQAVTLKDLSVLAKLGESAERSHVIDALADGRARSAADARRQYEEATRPSKPVEDPIDAAFVKLQELWARTPKAARRRFVETAHEELSELLREEAPGP</sequence>
<protein>
    <submittedName>
        <fullName evidence="2">Nuclease</fullName>
    </submittedName>
</protein>